<proteinExistence type="predicted"/>
<evidence type="ECO:0000256" key="1">
    <source>
        <dbReference type="SAM" id="MobiDB-lite"/>
    </source>
</evidence>
<feature type="transmembrane region" description="Helical" evidence="2">
    <location>
        <begin position="326"/>
        <end position="345"/>
    </location>
</feature>
<accession>A0A0F4GET2</accession>
<dbReference type="EMBL" id="LAFY01000892">
    <property type="protein sequence ID" value="KJX95911.1"/>
    <property type="molecule type" value="Genomic_DNA"/>
</dbReference>
<evidence type="ECO:0000313" key="4">
    <source>
        <dbReference type="Proteomes" id="UP000033647"/>
    </source>
</evidence>
<keyword evidence="2" id="KW-1133">Transmembrane helix</keyword>
<feature type="region of interest" description="Disordered" evidence="1">
    <location>
        <begin position="1"/>
        <end position="76"/>
    </location>
</feature>
<dbReference type="STRING" id="1047168.A0A0F4GET2"/>
<dbReference type="OrthoDB" id="5427925at2759"/>
<feature type="compositionally biased region" description="Polar residues" evidence="1">
    <location>
        <begin position="19"/>
        <end position="33"/>
    </location>
</feature>
<name>A0A0F4GET2_9PEZI</name>
<keyword evidence="4" id="KW-1185">Reference proteome</keyword>
<evidence type="ECO:0000313" key="3">
    <source>
        <dbReference type="EMBL" id="KJX95911.1"/>
    </source>
</evidence>
<feature type="compositionally biased region" description="Low complexity" evidence="1">
    <location>
        <begin position="98"/>
        <end position="112"/>
    </location>
</feature>
<evidence type="ECO:0000256" key="2">
    <source>
        <dbReference type="SAM" id="Phobius"/>
    </source>
</evidence>
<gene>
    <name evidence="3" type="ORF">TI39_contig900g00002</name>
</gene>
<keyword evidence="2" id="KW-0472">Membrane</keyword>
<comment type="caution">
    <text evidence="3">The sequence shown here is derived from an EMBL/GenBank/DDBJ whole genome shotgun (WGS) entry which is preliminary data.</text>
</comment>
<sequence>MDPANTPLVTGDDFMSARQPVSDNTAPSTNHLSPTADLSKMQAADEQDCCTATSEAGFDCTSPVENKWSRPTNTDFDGTAHASSCAVCAGLRADKSKPASPTSDTSSTPVASQQMDASSSCGTSPISERFQHPQEPQAVALDDHPTRAGQTACKCHHGIRSQSNEQVEAPPAHRIAKSSVPTKVAAKQHPAASRVPDRTKYSVPSNTASEIQMPLPEVGQTSACQYHLSRRVPHDDSMRSTGPVCSIHSPEPGLEDICQCSGSKCSPRKKQLSVPGKHRPAKSLLIERTTKQLCSFRADITDVVQPDRIWHYCVGVMGTAIRVLKAPLGLLLGLFALLFFFQLWLSTVEALVVRMTGMVCALPLVGRFSFCPRVETTPIPYIAESAERNNDLAYLQSIASDTAALPYHLIVGETGFKDMIFEVSAIDLPSKQQLMPHLETFNHLLRDAVNGIQDTLAITNALVDNTILTNEWAQEELQEIEARERSLTSIITRSLGVRTGSVQELAKVFTGMTAELSDQATKVVIQHTSVRGTLTDIKDLLDRMAMIFKRDNYKLEKDKLNQASYWKEIMASHREKMHDFDQKMVLCANFYNYTLKAGQIITVTNVALQEITGNVKAMKDELSRAPKSIAFTSGSLKLAIATIGASTNDLKDSRSRSKLEQKKRVVEFKRTMASQNA</sequence>
<reference evidence="3 4" key="1">
    <citation type="submission" date="2015-03" db="EMBL/GenBank/DDBJ databases">
        <title>RNA-seq based gene annotation and comparative genomics of four Zymoseptoria species reveal species-specific pathogenicity related genes and transposable element activity.</title>
        <authorList>
            <person name="Grandaubert J."/>
            <person name="Bhattacharyya A."/>
            <person name="Stukenbrock E.H."/>
        </authorList>
    </citation>
    <scope>NUCLEOTIDE SEQUENCE [LARGE SCALE GENOMIC DNA]</scope>
    <source>
        <strain evidence="3 4">Zb18110</strain>
    </source>
</reference>
<feature type="compositionally biased region" description="Polar residues" evidence="1">
    <location>
        <begin position="113"/>
        <end position="126"/>
    </location>
</feature>
<feature type="region of interest" description="Disordered" evidence="1">
    <location>
        <begin position="94"/>
        <end position="129"/>
    </location>
</feature>
<protein>
    <submittedName>
        <fullName evidence="3">Uncharacterized protein</fullName>
    </submittedName>
</protein>
<keyword evidence="2" id="KW-0812">Transmembrane</keyword>
<organism evidence="3 4">
    <name type="scientific">Zymoseptoria brevis</name>
    <dbReference type="NCBI Taxonomy" id="1047168"/>
    <lineage>
        <taxon>Eukaryota</taxon>
        <taxon>Fungi</taxon>
        <taxon>Dikarya</taxon>
        <taxon>Ascomycota</taxon>
        <taxon>Pezizomycotina</taxon>
        <taxon>Dothideomycetes</taxon>
        <taxon>Dothideomycetidae</taxon>
        <taxon>Mycosphaerellales</taxon>
        <taxon>Mycosphaerellaceae</taxon>
        <taxon>Zymoseptoria</taxon>
    </lineage>
</organism>
<dbReference type="Proteomes" id="UP000033647">
    <property type="component" value="Unassembled WGS sequence"/>
</dbReference>
<dbReference type="AlphaFoldDB" id="A0A0F4GET2"/>
<feature type="region of interest" description="Disordered" evidence="1">
    <location>
        <begin position="163"/>
        <end position="202"/>
    </location>
</feature>